<sequence length="265" mass="28924">MGVVVAFKRLLAGLGFGGASVETVLTEADVVPGGVVRGEVRIEGGTVDQRVEELTVGLQARVEVESGDSEHSSDVEFTRQRLGGELHLTPGARFSVPFEMNVPFETPVTWYGGSHLAGMNLGVNTRLSVAGALDPGDLDAVRVAPLEAQRVVLDALVSLGFRFKHADLERGRLRGTRQRLPFYQEIEFYAPGRYRGLNELELSFVADDRGVDVVLELDKKPGLLLGEGSDSFHRFTVEHRGAAAQDWQGYLHGWVDSIAGRRGWL</sequence>
<dbReference type="AlphaFoldDB" id="A0A4R6ULT4"/>
<evidence type="ECO:0000313" key="2">
    <source>
        <dbReference type="Proteomes" id="UP000295281"/>
    </source>
</evidence>
<protein>
    <submittedName>
        <fullName evidence="1">Sporulation-control protein</fullName>
    </submittedName>
</protein>
<dbReference type="EMBL" id="SNYN01000025">
    <property type="protein sequence ID" value="TDQ46353.1"/>
    <property type="molecule type" value="Genomic_DNA"/>
</dbReference>
<gene>
    <name evidence="1" type="ORF">EV190_12540</name>
</gene>
<dbReference type="PANTHER" id="PTHR40053:SF1">
    <property type="entry name" value="SPORULATION-CONTROL PROTEIN SPO0M"/>
    <property type="match status" value="1"/>
</dbReference>
<proteinExistence type="predicted"/>
<dbReference type="PANTHER" id="PTHR40053">
    <property type="entry name" value="SPORULATION-CONTROL PROTEIN SPO0M"/>
    <property type="match status" value="1"/>
</dbReference>
<comment type="caution">
    <text evidence="1">The sequence shown here is derived from an EMBL/GenBank/DDBJ whole genome shotgun (WGS) entry which is preliminary data.</text>
</comment>
<keyword evidence="2" id="KW-1185">Reference proteome</keyword>
<evidence type="ECO:0000313" key="1">
    <source>
        <dbReference type="EMBL" id="TDQ46353.1"/>
    </source>
</evidence>
<dbReference type="Proteomes" id="UP000295281">
    <property type="component" value="Unassembled WGS sequence"/>
</dbReference>
<name>A0A4R6ULT4_9ACTN</name>
<accession>A0A4R6ULT4</accession>
<dbReference type="InterPro" id="IPR009776">
    <property type="entry name" value="Spore_0_M"/>
</dbReference>
<organism evidence="1 2">
    <name type="scientific">Actinorugispora endophytica</name>
    <dbReference type="NCBI Taxonomy" id="1605990"/>
    <lineage>
        <taxon>Bacteria</taxon>
        <taxon>Bacillati</taxon>
        <taxon>Actinomycetota</taxon>
        <taxon>Actinomycetes</taxon>
        <taxon>Streptosporangiales</taxon>
        <taxon>Nocardiopsidaceae</taxon>
        <taxon>Actinorugispora</taxon>
    </lineage>
</organism>
<dbReference type="Pfam" id="PF07070">
    <property type="entry name" value="Spo0M"/>
    <property type="match status" value="1"/>
</dbReference>
<reference evidence="1 2" key="1">
    <citation type="submission" date="2019-03" db="EMBL/GenBank/DDBJ databases">
        <title>Genomic Encyclopedia of Type Strains, Phase IV (KMG-IV): sequencing the most valuable type-strain genomes for metagenomic binning, comparative biology and taxonomic classification.</title>
        <authorList>
            <person name="Goeker M."/>
        </authorList>
    </citation>
    <scope>NUCLEOTIDE SEQUENCE [LARGE SCALE GENOMIC DNA]</scope>
    <source>
        <strain evidence="1 2">DSM 46770</strain>
    </source>
</reference>